<name>A0A175W2N4_9PEZI</name>
<reference evidence="2" key="2">
    <citation type="submission" date="2015-06" db="EMBL/GenBank/DDBJ databases">
        <authorList>
            <person name="Hoefler B.C."/>
            <person name="Straight P.D."/>
        </authorList>
    </citation>
    <scope>NUCLEOTIDE SEQUENCE [LARGE SCALE GENOMIC DNA]</scope>
    <source>
        <strain evidence="2">Mm55</strain>
    </source>
</reference>
<dbReference type="AlphaFoldDB" id="A0A175W2N4"/>
<evidence type="ECO:0000256" key="1">
    <source>
        <dbReference type="SAM" id="Coils"/>
    </source>
</evidence>
<dbReference type="STRING" id="100816.A0A175W2N4"/>
<reference evidence="2 4" key="3">
    <citation type="submission" date="2016-01" db="EMBL/GenBank/DDBJ databases">
        <title>Madurella mycetomatis genome sequencing.</title>
        <authorList>
            <person name="Van De Sande W."/>
        </authorList>
    </citation>
    <scope>NUCLEOTIDE SEQUENCE [LARGE SCALE GENOMIC DNA]</scope>
    <source>
        <strain evidence="2">Mm55</strain>
        <strain evidence="4">mm55</strain>
    </source>
</reference>
<reference evidence="4" key="1">
    <citation type="submission" date="2015-06" db="EMBL/GenBank/DDBJ databases">
        <authorList>
            <person name="van de Sande W.W.J."/>
        </authorList>
    </citation>
    <scope>NUCLEOTIDE SEQUENCE [LARGE SCALE GENOMIC DNA]</scope>
    <source>
        <strain evidence="4">mm55</strain>
    </source>
</reference>
<comment type="caution">
    <text evidence="2">The sequence shown here is derived from an EMBL/GenBank/DDBJ whole genome shotgun (WGS) entry which is preliminary data.</text>
</comment>
<dbReference type="EMBL" id="LCTW02000136">
    <property type="protein sequence ID" value="KXX78008.1"/>
    <property type="molecule type" value="Genomic_DNA"/>
</dbReference>
<organism evidence="2 4">
    <name type="scientific">Madurella mycetomatis</name>
    <dbReference type="NCBI Taxonomy" id="100816"/>
    <lineage>
        <taxon>Eukaryota</taxon>
        <taxon>Fungi</taxon>
        <taxon>Dikarya</taxon>
        <taxon>Ascomycota</taxon>
        <taxon>Pezizomycotina</taxon>
        <taxon>Sordariomycetes</taxon>
        <taxon>Sordariomycetidae</taxon>
        <taxon>Sordariales</taxon>
        <taxon>Sordariales incertae sedis</taxon>
        <taxon>Madurella</taxon>
    </lineage>
</organism>
<protein>
    <submittedName>
        <fullName evidence="2">Uncharacterized protein</fullName>
    </submittedName>
</protein>
<dbReference type="Proteomes" id="UP000078237">
    <property type="component" value="Unassembled WGS sequence"/>
</dbReference>
<accession>A0A175W2N4</accession>
<sequence length="174" mass="20249">MTEHTDASPSLVETLVQMQASLHRVETRFDRLETRFDNIETCFDNIETRFDNIETRLDRLETRLDRLETSHTEPMGKVAQPENDARANFHTLEGKIDQRFPDGRLLNSLIGDGRLQPIIDERTDVSIPHLPRTLREAFKMDYSTMRSILNAAGIQCPWNIEQQRERILAWMGVL</sequence>
<dbReference type="EMBL" id="LCTW02000084">
    <property type="protein sequence ID" value="KXX79520.1"/>
    <property type="molecule type" value="Genomic_DNA"/>
</dbReference>
<dbReference type="VEuPathDB" id="FungiDB:MMYC01_205256"/>
<dbReference type="OrthoDB" id="4833301at2759"/>
<evidence type="ECO:0000313" key="4">
    <source>
        <dbReference type="Proteomes" id="UP000078237"/>
    </source>
</evidence>
<dbReference type="SUPFAM" id="SSF57997">
    <property type="entry name" value="Tropomyosin"/>
    <property type="match status" value="1"/>
</dbReference>
<feature type="coiled-coil region" evidence="1">
    <location>
        <begin position="15"/>
        <end position="70"/>
    </location>
</feature>
<evidence type="ECO:0000313" key="3">
    <source>
        <dbReference type="EMBL" id="KXX79520.1"/>
    </source>
</evidence>
<keyword evidence="1" id="KW-0175">Coiled coil</keyword>
<evidence type="ECO:0000313" key="2">
    <source>
        <dbReference type="EMBL" id="KXX78008.1"/>
    </source>
</evidence>
<proteinExistence type="predicted"/>
<gene>
    <name evidence="3" type="ORF">MMYC01_203140</name>
    <name evidence="2" type="ORF">MMYC01_205256</name>
</gene>
<keyword evidence="4" id="KW-1185">Reference proteome</keyword>
<dbReference type="Gene3D" id="1.20.5.110">
    <property type="match status" value="2"/>
</dbReference>
<dbReference type="VEuPathDB" id="FungiDB:MMYC01_203140"/>